<dbReference type="EMBL" id="LJIW01000002">
    <property type="protein sequence ID" value="PNG90110.1"/>
    <property type="molecule type" value="Genomic_DNA"/>
</dbReference>
<dbReference type="PROSITE" id="PS50928">
    <property type="entry name" value="ABC_TM1"/>
    <property type="match status" value="1"/>
</dbReference>
<evidence type="ECO:0000313" key="9">
    <source>
        <dbReference type="Proteomes" id="UP000236520"/>
    </source>
</evidence>
<dbReference type="Gene3D" id="1.10.3720.10">
    <property type="entry name" value="MetI-like"/>
    <property type="match status" value="1"/>
</dbReference>
<dbReference type="GO" id="GO:0055085">
    <property type="term" value="P:transmembrane transport"/>
    <property type="evidence" value="ECO:0007669"/>
    <property type="project" value="InterPro"/>
</dbReference>
<keyword evidence="4 7" id="KW-0812">Transmembrane</keyword>
<dbReference type="PANTHER" id="PTHR43744:SF8">
    <property type="entry name" value="SN-GLYCEROL-3-PHOSPHATE TRANSPORT SYSTEM PERMEASE PROTEIN UGPE"/>
    <property type="match status" value="1"/>
</dbReference>
<evidence type="ECO:0000256" key="2">
    <source>
        <dbReference type="ARBA" id="ARBA00022448"/>
    </source>
</evidence>
<proteinExistence type="inferred from homology"/>
<dbReference type="Proteomes" id="UP000236520">
    <property type="component" value="Unassembled WGS sequence"/>
</dbReference>
<evidence type="ECO:0000256" key="1">
    <source>
        <dbReference type="ARBA" id="ARBA00004651"/>
    </source>
</evidence>
<keyword evidence="6 7" id="KW-0472">Membrane</keyword>
<keyword evidence="9" id="KW-1185">Reference proteome</keyword>
<name>A0A291T5D3_STRMQ</name>
<comment type="similarity">
    <text evidence="7">Belongs to the binding-protein-dependent transport system permease family.</text>
</comment>
<dbReference type="InterPro" id="IPR035906">
    <property type="entry name" value="MetI-like_sf"/>
</dbReference>
<feature type="transmembrane region" description="Helical" evidence="7">
    <location>
        <begin position="71"/>
        <end position="98"/>
    </location>
</feature>
<keyword evidence="2 7" id="KW-0813">Transport</keyword>
<dbReference type="GO" id="GO:0005886">
    <property type="term" value="C:plasma membrane"/>
    <property type="evidence" value="ECO:0007669"/>
    <property type="project" value="UniProtKB-SubCell"/>
</dbReference>
<feature type="transmembrane region" description="Helical" evidence="7">
    <location>
        <begin position="246"/>
        <end position="263"/>
    </location>
</feature>
<organism evidence="8 9">
    <name type="scientific">Streptomyces malaysiensis</name>
    <dbReference type="NCBI Taxonomy" id="92644"/>
    <lineage>
        <taxon>Bacteria</taxon>
        <taxon>Bacillati</taxon>
        <taxon>Actinomycetota</taxon>
        <taxon>Actinomycetes</taxon>
        <taxon>Kitasatosporales</taxon>
        <taxon>Streptomycetaceae</taxon>
        <taxon>Streptomyces</taxon>
        <taxon>Streptomyces violaceusniger group</taxon>
    </lineage>
</organism>
<keyword evidence="3" id="KW-1003">Cell membrane</keyword>
<keyword evidence="5 7" id="KW-1133">Transmembrane helix</keyword>
<dbReference type="InterPro" id="IPR000515">
    <property type="entry name" value="MetI-like"/>
</dbReference>
<dbReference type="PANTHER" id="PTHR43744">
    <property type="entry name" value="ABC TRANSPORTER PERMEASE PROTEIN MG189-RELATED-RELATED"/>
    <property type="match status" value="1"/>
</dbReference>
<dbReference type="RefSeq" id="WP_069868132.1">
    <property type="nucleotide sequence ID" value="NZ_BAAAHF010000010.1"/>
</dbReference>
<comment type="caution">
    <text evidence="8">The sequence shown here is derived from an EMBL/GenBank/DDBJ whole genome shotgun (WGS) entry which is preliminary data.</text>
</comment>
<comment type="subcellular location">
    <subcellularLocation>
        <location evidence="1 7">Cell membrane</location>
        <topology evidence="1 7">Multi-pass membrane protein</topology>
    </subcellularLocation>
</comment>
<accession>A0A291T5D3</accession>
<feature type="transmembrane region" description="Helical" evidence="7">
    <location>
        <begin position="186"/>
        <end position="207"/>
    </location>
</feature>
<feature type="transmembrane region" description="Helical" evidence="7">
    <location>
        <begin position="110"/>
        <end position="134"/>
    </location>
</feature>
<gene>
    <name evidence="8" type="ORF">SMF913_25575</name>
</gene>
<dbReference type="KEGG" id="smal:SMALA_8128"/>
<evidence type="ECO:0000256" key="5">
    <source>
        <dbReference type="ARBA" id="ARBA00022989"/>
    </source>
</evidence>
<evidence type="ECO:0000313" key="8">
    <source>
        <dbReference type="EMBL" id="PNG90110.1"/>
    </source>
</evidence>
<sequence length="278" mass="29728">MTARAQRRVRRLGLTALGALSGLVFLVPIWWLVVAAFRDPTEALSSTSVLDTLIPRSFSLDGFRSAVEDGYLRAVGISLAAAVGTVVGGLVVSSLAAYGFVAVRTRLSKVLFAVVVASFLLPFETLSVPLVSVFSDLGLSDGLPALILPALGNGLAVFNLRQAFLNVPLELAEAQYMDGAGHLRRFWHLYLPLSRPALIGSGMILFVSQWDSYLWPLLIISDSDNVTASVAIASNFGPLSSNTQQAFAEVLVLIVIPAILLLFTQRRLIASSSTSGIR</sequence>
<dbReference type="SUPFAM" id="SSF161098">
    <property type="entry name" value="MetI-like"/>
    <property type="match status" value="1"/>
</dbReference>
<feature type="transmembrane region" description="Helical" evidence="7">
    <location>
        <begin position="146"/>
        <end position="165"/>
    </location>
</feature>
<reference evidence="8 9" key="1">
    <citation type="submission" date="2015-09" db="EMBL/GenBank/DDBJ databases">
        <title>Genome sequence, genome mining and natural product profiling of a biocontrol bacterium Streptomyces malaysiensis F913.</title>
        <authorList>
            <person name="Xu Y."/>
            <person name="Wei J."/>
            <person name="Xie J."/>
            <person name="Li T."/>
            <person name="Zhou Z."/>
        </authorList>
    </citation>
    <scope>NUCLEOTIDE SEQUENCE [LARGE SCALE GENOMIC DNA]</scope>
    <source>
        <strain evidence="8 9">F913</strain>
    </source>
</reference>
<evidence type="ECO:0000256" key="6">
    <source>
        <dbReference type="ARBA" id="ARBA00023136"/>
    </source>
</evidence>
<dbReference type="GeneID" id="303181177"/>
<dbReference type="AlphaFoldDB" id="A0A291T5D3"/>
<dbReference type="CDD" id="cd06261">
    <property type="entry name" value="TM_PBP2"/>
    <property type="match status" value="1"/>
</dbReference>
<feature type="transmembrane region" description="Helical" evidence="7">
    <location>
        <begin position="12"/>
        <end position="33"/>
    </location>
</feature>
<protein>
    <submittedName>
        <fullName evidence="8">Uncharacterized protein</fullName>
    </submittedName>
</protein>
<dbReference type="Pfam" id="PF00528">
    <property type="entry name" value="BPD_transp_1"/>
    <property type="match status" value="1"/>
</dbReference>
<evidence type="ECO:0000256" key="7">
    <source>
        <dbReference type="RuleBase" id="RU363032"/>
    </source>
</evidence>
<evidence type="ECO:0000256" key="3">
    <source>
        <dbReference type="ARBA" id="ARBA00022475"/>
    </source>
</evidence>
<evidence type="ECO:0000256" key="4">
    <source>
        <dbReference type="ARBA" id="ARBA00022692"/>
    </source>
</evidence>